<name>A0A543F0K2_9MICO</name>
<dbReference type="Proteomes" id="UP000320235">
    <property type="component" value="Unassembled WGS sequence"/>
</dbReference>
<keyword evidence="1" id="KW-1133">Transmembrane helix</keyword>
<evidence type="ECO:0000256" key="1">
    <source>
        <dbReference type="SAM" id="Phobius"/>
    </source>
</evidence>
<evidence type="ECO:0000313" key="3">
    <source>
        <dbReference type="Proteomes" id="UP000320235"/>
    </source>
</evidence>
<evidence type="ECO:0000313" key="2">
    <source>
        <dbReference type="EMBL" id="TQM27361.1"/>
    </source>
</evidence>
<sequence>MPATQSPRPRTSSTSRTAFWVVAALGPLSAAIAWFWYGFAQAEAQSEQGKALAAGTTMAGFAEVVGGIPLVLAHIVGVGLLVTLGWFGYRGRGIALALGAVLVASLIGVGVAQLTYGGELFDLGIGNDTFVP</sequence>
<protein>
    <submittedName>
        <fullName evidence="2">Uncharacterized protein</fullName>
    </submittedName>
</protein>
<comment type="caution">
    <text evidence="2">The sequence shown here is derived from an EMBL/GenBank/DDBJ whole genome shotgun (WGS) entry which is preliminary data.</text>
</comment>
<dbReference type="OrthoDB" id="5074377at2"/>
<feature type="transmembrane region" description="Helical" evidence="1">
    <location>
        <begin position="94"/>
        <end position="116"/>
    </location>
</feature>
<accession>A0A543F0K2</accession>
<keyword evidence="3" id="KW-1185">Reference proteome</keyword>
<dbReference type="RefSeq" id="WP_141893730.1">
    <property type="nucleotide sequence ID" value="NZ_BAABLH010000004.1"/>
</dbReference>
<organism evidence="2 3">
    <name type="scientific">Microbacterium kyungheense</name>
    <dbReference type="NCBI Taxonomy" id="1263636"/>
    <lineage>
        <taxon>Bacteria</taxon>
        <taxon>Bacillati</taxon>
        <taxon>Actinomycetota</taxon>
        <taxon>Actinomycetes</taxon>
        <taxon>Micrococcales</taxon>
        <taxon>Microbacteriaceae</taxon>
        <taxon>Microbacterium</taxon>
    </lineage>
</organism>
<dbReference type="AlphaFoldDB" id="A0A543F0K2"/>
<proteinExistence type="predicted"/>
<keyword evidence="1" id="KW-0812">Transmembrane</keyword>
<dbReference type="EMBL" id="VFPE01000002">
    <property type="protein sequence ID" value="TQM27361.1"/>
    <property type="molecule type" value="Genomic_DNA"/>
</dbReference>
<keyword evidence="1" id="KW-0472">Membrane</keyword>
<feature type="transmembrane region" description="Helical" evidence="1">
    <location>
        <begin position="18"/>
        <end position="37"/>
    </location>
</feature>
<feature type="transmembrane region" description="Helical" evidence="1">
    <location>
        <begin position="67"/>
        <end position="87"/>
    </location>
</feature>
<gene>
    <name evidence="2" type="ORF">FB391_1373</name>
</gene>
<reference evidence="2 3" key="1">
    <citation type="submission" date="2019-06" db="EMBL/GenBank/DDBJ databases">
        <title>Sequencing the genomes of 1000 actinobacteria strains.</title>
        <authorList>
            <person name="Klenk H.-P."/>
        </authorList>
    </citation>
    <scope>NUCLEOTIDE SEQUENCE [LARGE SCALE GENOMIC DNA]</scope>
    <source>
        <strain evidence="2 3">DSM 105492</strain>
    </source>
</reference>